<feature type="transmembrane region" description="Helical" evidence="9">
    <location>
        <begin position="272"/>
        <end position="294"/>
    </location>
</feature>
<sequence length="411" mass="42478">MRAKPERTPQQAQRQTPRQTPAESAGSEHSGARDSTLKSLLVDRLGWLSIRSAQLIVVIVLGIGVVFALVQLKLVVIPTLVALILAAALSPLVRWLRARGVPRTLATWLTLLGGVVVLGGIVTLIVFAVRNQWSELVTAASDGLDQLQGYLTTGPLSLDATQFEAARNAVIGFVTSAEFGSGALAGVSAAAEVLTGAALVVVILFFFLKDAASIWAFFLTPLRGSALARARRIGTTAPTVLGQYVRGTATIALFDGVVIGASLAILQVPLALPLAAIVFLTAFIPLIGATIAGILAALVALVFNGPIVALIVVVIVVVVNQLEGDLLNPIVMAGALKLHPLVILVALTAGTVLGGIAGAVLAVPLVAVAWSIVRVWDHPVAVAPSPPPRRFFRGKSGAGGTSAAARVQRDG</sequence>
<comment type="similarity">
    <text evidence="2">Belongs to the autoinducer-2 exporter (AI-2E) (TC 2.A.86) family.</text>
</comment>
<proteinExistence type="inferred from homology"/>
<organism evidence="10 11">
    <name type="scientific">Cryobacterium glucosi</name>
    <dbReference type="NCBI Taxonomy" id="1259175"/>
    <lineage>
        <taxon>Bacteria</taxon>
        <taxon>Bacillati</taxon>
        <taxon>Actinomycetota</taxon>
        <taxon>Actinomycetes</taxon>
        <taxon>Micrococcales</taxon>
        <taxon>Microbacteriaceae</taxon>
        <taxon>Cryobacterium</taxon>
    </lineage>
</organism>
<gene>
    <name evidence="10" type="ORF">E3O46_02330</name>
</gene>
<evidence type="ECO:0000256" key="9">
    <source>
        <dbReference type="SAM" id="Phobius"/>
    </source>
</evidence>
<dbReference type="PANTHER" id="PTHR21716:SF53">
    <property type="entry name" value="PERMEASE PERM-RELATED"/>
    <property type="match status" value="1"/>
</dbReference>
<feature type="transmembrane region" description="Helical" evidence="9">
    <location>
        <begin position="342"/>
        <end position="370"/>
    </location>
</feature>
<dbReference type="EMBL" id="SOFS01000008">
    <property type="protein sequence ID" value="TFC23078.1"/>
    <property type="molecule type" value="Genomic_DNA"/>
</dbReference>
<dbReference type="Proteomes" id="UP000297604">
    <property type="component" value="Unassembled WGS sequence"/>
</dbReference>
<dbReference type="Pfam" id="PF01594">
    <property type="entry name" value="AI-2E_transport"/>
    <property type="match status" value="1"/>
</dbReference>
<evidence type="ECO:0000313" key="10">
    <source>
        <dbReference type="EMBL" id="TFC23078.1"/>
    </source>
</evidence>
<feature type="compositionally biased region" description="Low complexity" evidence="8">
    <location>
        <begin position="8"/>
        <end position="22"/>
    </location>
</feature>
<feature type="transmembrane region" description="Helical" evidence="9">
    <location>
        <begin position="48"/>
        <end position="69"/>
    </location>
</feature>
<keyword evidence="4" id="KW-1003">Cell membrane</keyword>
<evidence type="ECO:0000256" key="3">
    <source>
        <dbReference type="ARBA" id="ARBA00022448"/>
    </source>
</evidence>
<evidence type="ECO:0000256" key="7">
    <source>
        <dbReference type="ARBA" id="ARBA00023136"/>
    </source>
</evidence>
<dbReference type="PANTHER" id="PTHR21716">
    <property type="entry name" value="TRANSMEMBRANE PROTEIN"/>
    <property type="match status" value="1"/>
</dbReference>
<comment type="subcellular location">
    <subcellularLocation>
        <location evidence="1">Cell membrane</location>
        <topology evidence="1">Multi-pass membrane protein</topology>
    </subcellularLocation>
</comment>
<dbReference type="InterPro" id="IPR002549">
    <property type="entry name" value="AI-2E-like"/>
</dbReference>
<evidence type="ECO:0000256" key="8">
    <source>
        <dbReference type="SAM" id="MobiDB-lite"/>
    </source>
</evidence>
<feature type="transmembrane region" description="Helical" evidence="9">
    <location>
        <begin position="197"/>
        <end position="222"/>
    </location>
</feature>
<evidence type="ECO:0000256" key="6">
    <source>
        <dbReference type="ARBA" id="ARBA00022989"/>
    </source>
</evidence>
<evidence type="ECO:0000256" key="1">
    <source>
        <dbReference type="ARBA" id="ARBA00004651"/>
    </source>
</evidence>
<keyword evidence="5 9" id="KW-0812">Transmembrane</keyword>
<dbReference type="RefSeq" id="WP_134561032.1">
    <property type="nucleotide sequence ID" value="NZ_SOFS01000008.1"/>
</dbReference>
<keyword evidence="6 9" id="KW-1133">Transmembrane helix</keyword>
<keyword evidence="3" id="KW-0813">Transport</keyword>
<keyword evidence="11" id="KW-1185">Reference proteome</keyword>
<feature type="transmembrane region" description="Helical" evidence="9">
    <location>
        <begin position="301"/>
        <end position="322"/>
    </location>
</feature>
<reference evidence="10 11" key="1">
    <citation type="submission" date="2019-03" db="EMBL/GenBank/DDBJ databases">
        <title>Genomics of glacier-inhabiting Cryobacterium strains.</title>
        <authorList>
            <person name="Liu Q."/>
            <person name="Xin Y.-H."/>
        </authorList>
    </citation>
    <scope>NUCLEOTIDE SEQUENCE [LARGE SCALE GENOMIC DNA]</scope>
    <source>
        <strain evidence="10 11">MDB1-5</strain>
    </source>
</reference>
<feature type="transmembrane region" description="Helical" evidence="9">
    <location>
        <begin position="75"/>
        <end position="93"/>
    </location>
</feature>
<name>A0ABY2IRB7_9MICO</name>
<feature type="region of interest" description="Disordered" evidence="8">
    <location>
        <begin position="1"/>
        <end position="31"/>
    </location>
</feature>
<keyword evidence="7 9" id="KW-0472">Membrane</keyword>
<evidence type="ECO:0000313" key="11">
    <source>
        <dbReference type="Proteomes" id="UP000297604"/>
    </source>
</evidence>
<evidence type="ECO:0000256" key="4">
    <source>
        <dbReference type="ARBA" id="ARBA00022475"/>
    </source>
</evidence>
<evidence type="ECO:0000256" key="2">
    <source>
        <dbReference type="ARBA" id="ARBA00009773"/>
    </source>
</evidence>
<comment type="caution">
    <text evidence="10">The sequence shown here is derived from an EMBL/GenBank/DDBJ whole genome shotgun (WGS) entry which is preliminary data.</text>
</comment>
<evidence type="ECO:0000256" key="5">
    <source>
        <dbReference type="ARBA" id="ARBA00022692"/>
    </source>
</evidence>
<accession>A0ABY2IRB7</accession>
<protein>
    <submittedName>
        <fullName evidence="10">AI-2E family transporter</fullName>
    </submittedName>
</protein>
<feature type="transmembrane region" description="Helical" evidence="9">
    <location>
        <begin position="105"/>
        <end position="129"/>
    </location>
</feature>
<feature type="transmembrane region" description="Helical" evidence="9">
    <location>
        <begin position="243"/>
        <end position="266"/>
    </location>
</feature>